<accession>A0ACB7P422</accession>
<proteinExistence type="predicted"/>
<name>A0ACB7P422_9PEZI</name>
<organism evidence="1 2">
    <name type="scientific">Chaetomium tenue</name>
    <dbReference type="NCBI Taxonomy" id="1854479"/>
    <lineage>
        <taxon>Eukaryota</taxon>
        <taxon>Fungi</taxon>
        <taxon>Dikarya</taxon>
        <taxon>Ascomycota</taxon>
        <taxon>Pezizomycotina</taxon>
        <taxon>Sordariomycetes</taxon>
        <taxon>Sordariomycetidae</taxon>
        <taxon>Sordariales</taxon>
        <taxon>Chaetomiaceae</taxon>
        <taxon>Chaetomium</taxon>
    </lineage>
</organism>
<dbReference type="EMBL" id="JAGIZQ010000005">
    <property type="protein sequence ID" value="KAH6628662.1"/>
    <property type="molecule type" value="Genomic_DNA"/>
</dbReference>
<comment type="caution">
    <text evidence="1">The sequence shown here is derived from an EMBL/GenBank/DDBJ whole genome shotgun (WGS) entry which is preliminary data.</text>
</comment>
<reference evidence="1 2" key="1">
    <citation type="journal article" date="2021" name="Nat. Commun.">
        <title>Genetic determinants of endophytism in the Arabidopsis root mycobiome.</title>
        <authorList>
            <person name="Mesny F."/>
            <person name="Miyauchi S."/>
            <person name="Thiergart T."/>
            <person name="Pickel B."/>
            <person name="Atanasova L."/>
            <person name="Karlsson M."/>
            <person name="Huettel B."/>
            <person name="Barry K.W."/>
            <person name="Haridas S."/>
            <person name="Chen C."/>
            <person name="Bauer D."/>
            <person name="Andreopoulos W."/>
            <person name="Pangilinan J."/>
            <person name="LaButti K."/>
            <person name="Riley R."/>
            <person name="Lipzen A."/>
            <person name="Clum A."/>
            <person name="Drula E."/>
            <person name="Henrissat B."/>
            <person name="Kohler A."/>
            <person name="Grigoriev I.V."/>
            <person name="Martin F.M."/>
            <person name="Hacquard S."/>
        </authorList>
    </citation>
    <scope>NUCLEOTIDE SEQUENCE [LARGE SCALE GENOMIC DNA]</scope>
    <source>
        <strain evidence="1 2">MPI-SDFR-AT-0079</strain>
    </source>
</reference>
<dbReference type="Proteomes" id="UP000724584">
    <property type="component" value="Unassembled WGS sequence"/>
</dbReference>
<sequence length="395" mass="42981">MYNRAKPTAHQPRADNRHNSTTHHSTHTAKTSPSESRPRGPAATTAPAALAVKPGSSHGAHALAPGSGSGAGSSAAALTPPLPEQTAGAGPVRSTLLQPRVAVALGVSKKWYPVLFLCRLVSIAPGVLFGLPNALRLLAMLHLMYLDRVLDGGTLSKLGRGTGGSAGNASSSTSGYDPEFEARLRLTEALLATIWVRSPPPYPPWSHPFTLPTIAPLTRHSQPQCCASGYLSFFFTDCLMSRWLLHYTPQATIVRLLTVDAINGYLTSWVLHLTGGFEDPRLILPAWIVISTVRSSHHPPPSVRRERKLTEFLQTLTVLYHITQRKINIRKETSMSISVFSIASFVSMVALLVQLDSNRSDYPDIPLLSLVRRVFHEAGKLAIRIMEYGDITREL</sequence>
<protein>
    <submittedName>
        <fullName evidence="1">N-glycosylation protein-domain-containing protein</fullName>
    </submittedName>
</protein>
<gene>
    <name evidence="1" type="ORF">F5144DRAFT_320136</name>
</gene>
<evidence type="ECO:0000313" key="1">
    <source>
        <dbReference type="EMBL" id="KAH6628662.1"/>
    </source>
</evidence>
<evidence type="ECO:0000313" key="2">
    <source>
        <dbReference type="Proteomes" id="UP000724584"/>
    </source>
</evidence>
<keyword evidence="2" id="KW-1185">Reference proteome</keyword>